<dbReference type="InterPro" id="IPR035924">
    <property type="entry name" value="FlaG-like_sf"/>
</dbReference>
<protein>
    <submittedName>
        <fullName evidence="2">Flagellar protein FlaG protein</fullName>
    </submittedName>
</protein>
<dbReference type="InterPro" id="IPR005186">
    <property type="entry name" value="FlaG"/>
</dbReference>
<dbReference type="PANTHER" id="PTHR37166:SF1">
    <property type="entry name" value="PROTEIN FLAG"/>
    <property type="match status" value="1"/>
</dbReference>
<feature type="compositionally biased region" description="Polar residues" evidence="1">
    <location>
        <begin position="1"/>
        <end position="20"/>
    </location>
</feature>
<dbReference type="STRING" id="293826.Amet_1772"/>
<keyword evidence="2" id="KW-0966">Cell projection</keyword>
<evidence type="ECO:0000313" key="3">
    <source>
        <dbReference type="Proteomes" id="UP000001572"/>
    </source>
</evidence>
<sequence>MEISSLQPNNHSQMIQTQLRSKNKVSETKAMDSSPQKPQIQDVLKRKKEGEHLNIREEKLIEMIEQANKFLLKPPTELQFSVHEDTKRISIKIVNTENQEVLREIPPEKLLDMVAKMWELTGLLVDEKA</sequence>
<keyword evidence="2" id="KW-0282">Flagellum</keyword>
<dbReference type="EMBL" id="CP000724">
    <property type="protein sequence ID" value="ABR47944.1"/>
    <property type="molecule type" value="Genomic_DNA"/>
</dbReference>
<dbReference type="KEGG" id="amt:Amet_1772"/>
<organism evidence="2 3">
    <name type="scientific">Alkaliphilus metalliredigens (strain QYMF)</name>
    <dbReference type="NCBI Taxonomy" id="293826"/>
    <lineage>
        <taxon>Bacteria</taxon>
        <taxon>Bacillati</taxon>
        <taxon>Bacillota</taxon>
        <taxon>Clostridia</taxon>
        <taxon>Peptostreptococcales</taxon>
        <taxon>Natronincolaceae</taxon>
        <taxon>Alkaliphilus</taxon>
    </lineage>
</organism>
<proteinExistence type="predicted"/>
<gene>
    <name evidence="2" type="ordered locus">Amet_1772</name>
</gene>
<dbReference type="Pfam" id="PF03646">
    <property type="entry name" value="FlaG"/>
    <property type="match status" value="1"/>
</dbReference>
<dbReference type="Gene3D" id="3.30.160.170">
    <property type="entry name" value="FlaG-like"/>
    <property type="match status" value="1"/>
</dbReference>
<evidence type="ECO:0000313" key="2">
    <source>
        <dbReference type="EMBL" id="ABR47944.1"/>
    </source>
</evidence>
<accession>A6TP26</accession>
<dbReference type="AlphaFoldDB" id="A6TP26"/>
<dbReference type="SUPFAM" id="SSF160214">
    <property type="entry name" value="FlaG-like"/>
    <property type="match status" value="1"/>
</dbReference>
<dbReference type="RefSeq" id="WP_012062979.1">
    <property type="nucleotide sequence ID" value="NC_009633.1"/>
</dbReference>
<feature type="region of interest" description="Disordered" evidence="1">
    <location>
        <begin position="1"/>
        <end position="48"/>
    </location>
</feature>
<dbReference type="Proteomes" id="UP000001572">
    <property type="component" value="Chromosome"/>
</dbReference>
<dbReference type="HOGENOM" id="CLU_120910_3_0_9"/>
<reference evidence="3" key="1">
    <citation type="journal article" date="2016" name="Genome Announc.">
        <title>Complete genome sequence of Alkaliphilus metalliredigens strain QYMF, an alkaliphilic and metal-reducing bacterium isolated from borax-contaminated leachate ponds.</title>
        <authorList>
            <person name="Hwang C."/>
            <person name="Copeland A."/>
            <person name="Lucas S."/>
            <person name="Lapidus A."/>
            <person name="Barry K."/>
            <person name="Detter J.C."/>
            <person name="Glavina Del Rio T."/>
            <person name="Hammon N."/>
            <person name="Israni S."/>
            <person name="Dalin E."/>
            <person name="Tice H."/>
            <person name="Pitluck S."/>
            <person name="Chertkov O."/>
            <person name="Brettin T."/>
            <person name="Bruce D."/>
            <person name="Han C."/>
            <person name="Schmutz J."/>
            <person name="Larimer F."/>
            <person name="Land M.L."/>
            <person name="Hauser L."/>
            <person name="Kyrpides N."/>
            <person name="Mikhailova N."/>
            <person name="Ye Q."/>
            <person name="Zhou J."/>
            <person name="Richardson P."/>
            <person name="Fields M.W."/>
        </authorList>
    </citation>
    <scope>NUCLEOTIDE SEQUENCE [LARGE SCALE GENOMIC DNA]</scope>
    <source>
        <strain evidence="3">QYMF</strain>
    </source>
</reference>
<dbReference type="eggNOG" id="COG1334">
    <property type="taxonomic scope" value="Bacteria"/>
</dbReference>
<name>A6TP26_ALKMQ</name>
<keyword evidence="2" id="KW-0969">Cilium</keyword>
<keyword evidence="3" id="KW-1185">Reference proteome</keyword>
<evidence type="ECO:0000256" key="1">
    <source>
        <dbReference type="SAM" id="MobiDB-lite"/>
    </source>
</evidence>
<dbReference type="PANTHER" id="PTHR37166">
    <property type="entry name" value="PROTEIN FLAG"/>
    <property type="match status" value="1"/>
</dbReference>